<dbReference type="Proteomes" id="UP000315423">
    <property type="component" value="Unassembled WGS sequence"/>
</dbReference>
<evidence type="ECO:0000313" key="1">
    <source>
        <dbReference type="EMBL" id="TKY91393.1"/>
    </source>
</evidence>
<organism evidence="1 2">
    <name type="scientific">Candidatus Methanomarinus sp</name>
    <dbReference type="NCBI Taxonomy" id="3386244"/>
    <lineage>
        <taxon>Archaea</taxon>
        <taxon>Methanobacteriati</taxon>
        <taxon>Methanobacteriota</taxon>
        <taxon>Stenosarchaea group</taxon>
        <taxon>Methanomicrobia</taxon>
        <taxon>Methanosarcinales</taxon>
        <taxon>ANME-2 cluster</taxon>
        <taxon>Candidatus Methanocomedenaceae</taxon>
        <taxon>Candidatus Methanomarinus</taxon>
    </lineage>
</organism>
<name>A0AC61SA29_9EURY</name>
<proteinExistence type="predicted"/>
<protein>
    <submittedName>
        <fullName evidence="1">AAA family ATPase</fullName>
    </submittedName>
</protein>
<evidence type="ECO:0000313" key="2">
    <source>
        <dbReference type="Proteomes" id="UP000315423"/>
    </source>
</evidence>
<accession>A0AC61SA29</accession>
<sequence>MDPIKLTVTKAYPADSGKGITRLDPTTIQQLQISVGDVIIMEGKKKTPAKVWRAERPDWDKGLIRVDGFTRQNAGVALGDGLVIARADPKDAIKVIFAPIEGQLIKFDDDANNLVKRQMLKRALVEGDVISVMSTMAHPNFGHMNTDQPISLIAVEVEPKDVVIIKDGTVVELQDKPATGYDSLAGTGITYEDLGGLDEQIQSLREMIELPLKHPEIFNKLGIKPPQGLLMYGPPGTGKTMIAKAVSNESGAKFFSIAGPEIMSKYHGESEQRLRDIFEEATKNVPSIIFIDELDAIASKREES</sequence>
<dbReference type="EMBL" id="QYBA01000203">
    <property type="protein sequence ID" value="TKY91393.1"/>
    <property type="molecule type" value="Genomic_DNA"/>
</dbReference>
<feature type="non-terminal residue" evidence="1">
    <location>
        <position position="304"/>
    </location>
</feature>
<reference evidence="1" key="1">
    <citation type="submission" date="2018-09" db="EMBL/GenBank/DDBJ databases">
        <title>A genomic encyclopedia of anaerobic methanotrophic archaea.</title>
        <authorList>
            <person name="Skennerton C.T."/>
            <person name="Chadwick G.L."/>
            <person name="Laso-Perez R."/>
            <person name="Leu A.O."/>
            <person name="Speth D.R."/>
            <person name="Yu H."/>
            <person name="Morgan-Lang C."/>
            <person name="Hatzenpichler R."/>
            <person name="Goudeau D."/>
            <person name="Malmstrom R."/>
            <person name="Woyke T."/>
            <person name="Hallam S."/>
            <person name="Tyson G.W."/>
            <person name="Wegener G."/>
            <person name="Boetius A."/>
            <person name="Orphan V.J."/>
        </authorList>
    </citation>
    <scope>NUCLEOTIDE SEQUENCE</scope>
    <source>
        <strain evidence="1">CONS3730D10UFb2</strain>
    </source>
</reference>
<comment type="caution">
    <text evidence="1">The sequence shown here is derived from an EMBL/GenBank/DDBJ whole genome shotgun (WGS) entry which is preliminary data.</text>
</comment>
<gene>
    <name evidence="1" type="ORF">C5S46_06025</name>
</gene>